<protein>
    <recommendedName>
        <fullName evidence="2">Transmembrane protein 267</fullName>
    </recommendedName>
</protein>
<dbReference type="Pfam" id="PF04307">
    <property type="entry name" value="YdjM"/>
    <property type="match status" value="1"/>
</dbReference>
<organism evidence="7 8">
    <name type="scientific">Phyllotreta striolata</name>
    <name type="common">Striped flea beetle</name>
    <name type="synonym">Crioceris striolata</name>
    <dbReference type="NCBI Taxonomy" id="444603"/>
    <lineage>
        <taxon>Eukaryota</taxon>
        <taxon>Metazoa</taxon>
        <taxon>Ecdysozoa</taxon>
        <taxon>Arthropoda</taxon>
        <taxon>Hexapoda</taxon>
        <taxon>Insecta</taxon>
        <taxon>Pterygota</taxon>
        <taxon>Neoptera</taxon>
        <taxon>Endopterygota</taxon>
        <taxon>Coleoptera</taxon>
        <taxon>Polyphaga</taxon>
        <taxon>Cucujiformia</taxon>
        <taxon>Chrysomeloidea</taxon>
        <taxon>Chrysomelidae</taxon>
        <taxon>Galerucinae</taxon>
        <taxon>Alticini</taxon>
        <taxon>Phyllotreta</taxon>
    </lineage>
</organism>
<feature type="transmembrane region" description="Helical" evidence="6">
    <location>
        <begin position="44"/>
        <end position="62"/>
    </location>
</feature>
<sequence length="207" mass="23243">MYLFQIFNNSSSYSTLLIVVTAIVGDYVVAYSKLHVFQALFDNATHFTIGGLCWFIVCLHSNSRGVGSTRKIVEIACCSLLSSLIDVDHFVEAKSISLKNATNLKRRPFLHCSTIPILLCSILLLISYASDNGTMKRVSLIIWTAFASHHTRDATRRGYWFYPFGSSPAIPYAFYIALTCILPYSVVFLDRYISISSHYDALDTIII</sequence>
<evidence type="ECO:0000256" key="6">
    <source>
        <dbReference type="SAM" id="Phobius"/>
    </source>
</evidence>
<gene>
    <name evidence="7" type="ORF">PHYEVI_LOCUS1063</name>
</gene>
<dbReference type="InterPro" id="IPR026572">
    <property type="entry name" value="TMEM267"/>
</dbReference>
<evidence type="ECO:0000313" key="7">
    <source>
        <dbReference type="EMBL" id="CAG9854602.1"/>
    </source>
</evidence>
<evidence type="ECO:0000256" key="4">
    <source>
        <dbReference type="ARBA" id="ARBA00022989"/>
    </source>
</evidence>
<evidence type="ECO:0000256" key="5">
    <source>
        <dbReference type="ARBA" id="ARBA00023136"/>
    </source>
</evidence>
<keyword evidence="3 6" id="KW-0812">Transmembrane</keyword>
<dbReference type="InterPro" id="IPR007404">
    <property type="entry name" value="YdjM-like"/>
</dbReference>
<evidence type="ECO:0000256" key="2">
    <source>
        <dbReference type="ARBA" id="ARBA00013977"/>
    </source>
</evidence>
<feature type="transmembrane region" description="Helical" evidence="6">
    <location>
        <begin position="12"/>
        <end position="32"/>
    </location>
</feature>
<feature type="transmembrane region" description="Helical" evidence="6">
    <location>
        <begin position="109"/>
        <end position="129"/>
    </location>
</feature>
<keyword evidence="8" id="KW-1185">Reference proteome</keyword>
<dbReference type="PANTHER" id="PTHR13628:SF1">
    <property type="entry name" value="TRANSMEMBRANE PROTEIN 267"/>
    <property type="match status" value="1"/>
</dbReference>
<comment type="subcellular location">
    <subcellularLocation>
        <location evidence="1">Membrane</location>
        <topology evidence="1">Multi-pass membrane protein</topology>
    </subcellularLocation>
</comment>
<accession>A0A9N9XJC9</accession>
<dbReference type="AlphaFoldDB" id="A0A9N9XJC9"/>
<evidence type="ECO:0000256" key="3">
    <source>
        <dbReference type="ARBA" id="ARBA00022692"/>
    </source>
</evidence>
<keyword evidence="4 6" id="KW-1133">Transmembrane helix</keyword>
<dbReference type="EMBL" id="OU900094">
    <property type="protein sequence ID" value="CAG9854602.1"/>
    <property type="molecule type" value="Genomic_DNA"/>
</dbReference>
<evidence type="ECO:0000256" key="1">
    <source>
        <dbReference type="ARBA" id="ARBA00004141"/>
    </source>
</evidence>
<dbReference type="Proteomes" id="UP001153712">
    <property type="component" value="Chromosome 1"/>
</dbReference>
<proteinExistence type="predicted"/>
<dbReference type="OrthoDB" id="10014558at2759"/>
<dbReference type="GO" id="GO:0016020">
    <property type="term" value="C:membrane"/>
    <property type="evidence" value="ECO:0007669"/>
    <property type="project" value="UniProtKB-SubCell"/>
</dbReference>
<dbReference type="PANTHER" id="PTHR13628">
    <property type="entry name" value="TRANSMEMBRANE PROTEIN 267"/>
    <property type="match status" value="1"/>
</dbReference>
<feature type="transmembrane region" description="Helical" evidence="6">
    <location>
        <begin position="169"/>
        <end position="189"/>
    </location>
</feature>
<reference evidence="7" key="1">
    <citation type="submission" date="2022-01" db="EMBL/GenBank/DDBJ databases">
        <authorList>
            <person name="King R."/>
        </authorList>
    </citation>
    <scope>NUCLEOTIDE SEQUENCE</scope>
</reference>
<keyword evidence="5 6" id="KW-0472">Membrane</keyword>
<evidence type="ECO:0000313" key="8">
    <source>
        <dbReference type="Proteomes" id="UP001153712"/>
    </source>
</evidence>
<name>A0A9N9XJC9_PHYSR</name>